<reference evidence="5 6" key="1">
    <citation type="submission" date="2017-02" db="EMBL/GenBank/DDBJ databases">
        <authorList>
            <person name="Peterson S.W."/>
        </authorList>
    </citation>
    <scope>NUCLEOTIDE SEQUENCE [LARGE SCALE GENOMIC DNA]</scope>
    <source>
        <strain evidence="5 6">VKM Ac-2059</strain>
    </source>
</reference>
<feature type="active site" evidence="1">
    <location>
        <position position="313"/>
    </location>
</feature>
<gene>
    <name evidence="5" type="ORF">SAMN06309945_1145</name>
</gene>
<dbReference type="PROSITE" id="PS50106">
    <property type="entry name" value="PDZ"/>
    <property type="match status" value="1"/>
</dbReference>
<comment type="catalytic activity">
    <reaction evidence="1">
        <text>Hydrolysis of proteins in presence of ATP.</text>
        <dbReference type="EC" id="3.4.21.53"/>
    </reaction>
</comment>
<dbReference type="Gene3D" id="3.30.230.10">
    <property type="match status" value="1"/>
</dbReference>
<dbReference type="AlphaFoldDB" id="A0A1T5J2R5"/>
<dbReference type="GO" id="GO:0004252">
    <property type="term" value="F:serine-type endopeptidase activity"/>
    <property type="evidence" value="ECO:0007669"/>
    <property type="project" value="UniProtKB-UniRule"/>
</dbReference>
<dbReference type="InterPro" id="IPR020568">
    <property type="entry name" value="Ribosomal_Su5_D2-typ_SF"/>
</dbReference>
<dbReference type="InterPro" id="IPR027065">
    <property type="entry name" value="Lon_Prtase"/>
</dbReference>
<dbReference type="STRING" id="123320.SAMN06309945_1145"/>
<dbReference type="SUPFAM" id="SSF50156">
    <property type="entry name" value="PDZ domain-like"/>
    <property type="match status" value="1"/>
</dbReference>
<dbReference type="GO" id="GO:0004176">
    <property type="term" value="F:ATP-dependent peptidase activity"/>
    <property type="evidence" value="ECO:0007669"/>
    <property type="project" value="UniProtKB-UniRule"/>
</dbReference>
<dbReference type="InterPro" id="IPR008269">
    <property type="entry name" value="Lon_proteolytic"/>
</dbReference>
<keyword evidence="1" id="KW-0720">Serine protease</keyword>
<keyword evidence="1" id="KW-0645">Protease</keyword>
<dbReference type="EMBL" id="FUZP01000001">
    <property type="protein sequence ID" value="SKC45572.1"/>
    <property type="molecule type" value="Genomic_DNA"/>
</dbReference>
<dbReference type="Gene3D" id="2.30.42.10">
    <property type="match status" value="1"/>
</dbReference>
<dbReference type="Pfam" id="PF05362">
    <property type="entry name" value="Lon_C"/>
    <property type="match status" value="1"/>
</dbReference>
<sequence>MTLFDDQPASPVSPARSAQSRRRSAGWLSLAIAFVLLGVLALWPSPWVIEQPGPVFNTLGTVQHDKKDVPMIDIQGAETYDTAGSLDMLTVQVNGTPDQRPSWFEVAMSWFDPSRAVVPLEAVYPPGVTTEQRSEQNATLMVDSQQDAVAAALSELGYTYPQHLAVGSVATGSPAENVLKVDDDLVSVNGETVDDLESVRTAISANGADKAASIDIVRGGVPMTVEVTPIEQKDAAGDTQTVIGIGTRMVYDFPIDVTIQLDNVGGPSAGMMFALGIIDKLTPGELNGGADVAGTGTITESGEVGAIGGIRQKLFAARDDGATIFLAPSANCDEVVGHVPDGIRVFSVSTLKDSMAVLDAVREKGDLDALPTCETAAAAPTE</sequence>
<proteinExistence type="inferred from homology"/>
<keyword evidence="1" id="KW-0378">Hydrolase</keyword>
<keyword evidence="2" id="KW-0472">Membrane</keyword>
<dbReference type="PANTHER" id="PTHR10046">
    <property type="entry name" value="ATP DEPENDENT LON PROTEASE FAMILY MEMBER"/>
    <property type="match status" value="1"/>
</dbReference>
<protein>
    <recommendedName>
        <fullName evidence="1">endopeptidase La</fullName>
        <ecNumber evidence="1">3.4.21.53</ecNumber>
    </recommendedName>
</protein>
<dbReference type="InterPro" id="IPR001478">
    <property type="entry name" value="PDZ"/>
</dbReference>
<organism evidence="5 6">
    <name type="scientific">Okibacterium fritillariae</name>
    <dbReference type="NCBI Taxonomy" id="123320"/>
    <lineage>
        <taxon>Bacteria</taxon>
        <taxon>Bacillati</taxon>
        <taxon>Actinomycetota</taxon>
        <taxon>Actinomycetes</taxon>
        <taxon>Micrococcales</taxon>
        <taxon>Microbacteriaceae</taxon>
        <taxon>Okibacterium</taxon>
    </lineage>
</organism>
<keyword evidence="2" id="KW-0812">Transmembrane</keyword>
<dbReference type="GO" id="GO:0005524">
    <property type="term" value="F:ATP binding"/>
    <property type="evidence" value="ECO:0007669"/>
    <property type="project" value="InterPro"/>
</dbReference>
<comment type="similarity">
    <text evidence="1">Belongs to the peptidase S16 family.</text>
</comment>
<evidence type="ECO:0000259" key="4">
    <source>
        <dbReference type="PROSITE" id="PS51786"/>
    </source>
</evidence>
<evidence type="ECO:0000256" key="1">
    <source>
        <dbReference type="PROSITE-ProRule" id="PRU01122"/>
    </source>
</evidence>
<dbReference type="GO" id="GO:0006508">
    <property type="term" value="P:proteolysis"/>
    <property type="evidence" value="ECO:0007669"/>
    <property type="project" value="UniProtKB-KW"/>
</dbReference>
<evidence type="ECO:0000256" key="2">
    <source>
        <dbReference type="SAM" id="Phobius"/>
    </source>
</evidence>
<feature type="active site" evidence="1">
    <location>
        <position position="268"/>
    </location>
</feature>
<dbReference type="RefSeq" id="WP_079727241.1">
    <property type="nucleotide sequence ID" value="NZ_FUZP01000001.1"/>
</dbReference>
<dbReference type="Pfam" id="PF13180">
    <property type="entry name" value="PDZ_2"/>
    <property type="match status" value="1"/>
</dbReference>
<dbReference type="EC" id="3.4.21.53" evidence="1"/>
<feature type="domain" description="PDZ" evidence="3">
    <location>
        <begin position="141"/>
        <end position="220"/>
    </location>
</feature>
<evidence type="ECO:0000313" key="6">
    <source>
        <dbReference type="Proteomes" id="UP000190857"/>
    </source>
</evidence>
<dbReference type="GO" id="GO:0030163">
    <property type="term" value="P:protein catabolic process"/>
    <property type="evidence" value="ECO:0007669"/>
    <property type="project" value="InterPro"/>
</dbReference>
<evidence type="ECO:0000259" key="3">
    <source>
        <dbReference type="PROSITE" id="PS50106"/>
    </source>
</evidence>
<feature type="domain" description="Lon proteolytic" evidence="4">
    <location>
        <begin position="263"/>
        <end position="361"/>
    </location>
</feature>
<dbReference type="Proteomes" id="UP000190857">
    <property type="component" value="Unassembled WGS sequence"/>
</dbReference>
<dbReference type="OrthoDB" id="2356897at2"/>
<dbReference type="PROSITE" id="PS51786">
    <property type="entry name" value="LON_PROTEOLYTIC"/>
    <property type="match status" value="1"/>
</dbReference>
<keyword evidence="2" id="KW-1133">Transmembrane helix</keyword>
<name>A0A1T5J2R5_9MICO</name>
<dbReference type="InterPro" id="IPR014721">
    <property type="entry name" value="Ribsml_uS5_D2-typ_fold_subgr"/>
</dbReference>
<evidence type="ECO:0000313" key="5">
    <source>
        <dbReference type="EMBL" id="SKC45572.1"/>
    </source>
</evidence>
<feature type="transmembrane region" description="Helical" evidence="2">
    <location>
        <begin position="25"/>
        <end position="43"/>
    </location>
</feature>
<dbReference type="InterPro" id="IPR036034">
    <property type="entry name" value="PDZ_sf"/>
</dbReference>
<dbReference type="SUPFAM" id="SSF54211">
    <property type="entry name" value="Ribosomal protein S5 domain 2-like"/>
    <property type="match status" value="1"/>
</dbReference>
<accession>A0A1T5J2R5</accession>
<keyword evidence="6" id="KW-1185">Reference proteome</keyword>